<keyword evidence="1" id="KW-0479">Metal-binding</keyword>
<dbReference type="InterPro" id="IPR050582">
    <property type="entry name" value="HAD-like_SerB"/>
</dbReference>
<evidence type="ECO:0000313" key="4">
    <source>
        <dbReference type="EMBL" id="MFN2976412.1"/>
    </source>
</evidence>
<evidence type="ECO:0000313" key="5">
    <source>
        <dbReference type="Proteomes" id="UP001634747"/>
    </source>
</evidence>
<evidence type="ECO:0000256" key="1">
    <source>
        <dbReference type="ARBA" id="ARBA00022723"/>
    </source>
</evidence>
<dbReference type="SUPFAM" id="SSF56784">
    <property type="entry name" value="HAD-like"/>
    <property type="match status" value="1"/>
</dbReference>
<organism evidence="4 5">
    <name type="scientific">Terriglobus aquaticus</name>
    <dbReference type="NCBI Taxonomy" id="940139"/>
    <lineage>
        <taxon>Bacteria</taxon>
        <taxon>Pseudomonadati</taxon>
        <taxon>Acidobacteriota</taxon>
        <taxon>Terriglobia</taxon>
        <taxon>Terriglobales</taxon>
        <taxon>Acidobacteriaceae</taxon>
        <taxon>Terriglobus</taxon>
    </lineage>
</organism>
<dbReference type="GO" id="GO:0016787">
    <property type="term" value="F:hydrolase activity"/>
    <property type="evidence" value="ECO:0007669"/>
    <property type="project" value="UniProtKB-KW"/>
</dbReference>
<dbReference type="RefSeq" id="WP_263412110.1">
    <property type="nucleotide sequence ID" value="NZ_BAABBH010000001.1"/>
</dbReference>
<dbReference type="EMBL" id="JBJYXY010000001">
    <property type="protein sequence ID" value="MFN2976412.1"/>
    <property type="molecule type" value="Genomic_DNA"/>
</dbReference>
<proteinExistence type="predicted"/>
<dbReference type="Proteomes" id="UP001634747">
    <property type="component" value="Unassembled WGS sequence"/>
</dbReference>
<comment type="caution">
    <text evidence="4">The sequence shown here is derived from an EMBL/GenBank/DDBJ whole genome shotgun (WGS) entry which is preliminary data.</text>
</comment>
<keyword evidence="3" id="KW-0460">Magnesium</keyword>
<dbReference type="PANTHER" id="PTHR43344:SF13">
    <property type="entry name" value="PHOSPHATASE RV3661-RELATED"/>
    <property type="match status" value="1"/>
</dbReference>
<protein>
    <submittedName>
        <fullName evidence="4">HAD family hydrolase</fullName>
    </submittedName>
</protein>
<dbReference type="InterPro" id="IPR023214">
    <property type="entry name" value="HAD_sf"/>
</dbReference>
<dbReference type="Gene3D" id="1.20.1440.100">
    <property type="entry name" value="SG protein - dephosphorylation function"/>
    <property type="match status" value="1"/>
</dbReference>
<gene>
    <name evidence="4" type="ORF">ACK2TP_11620</name>
</gene>
<reference evidence="4 5" key="1">
    <citation type="submission" date="2024-12" db="EMBL/GenBank/DDBJ databases">
        <authorList>
            <person name="Lee Y."/>
        </authorList>
    </citation>
    <scope>NUCLEOTIDE SEQUENCE [LARGE SCALE GENOMIC DNA]</scope>
    <source>
        <strain evidence="4 5">03SUJ4</strain>
    </source>
</reference>
<dbReference type="InterPro" id="IPR036412">
    <property type="entry name" value="HAD-like_sf"/>
</dbReference>
<keyword evidence="2 4" id="KW-0378">Hydrolase</keyword>
<evidence type="ECO:0000256" key="2">
    <source>
        <dbReference type="ARBA" id="ARBA00022801"/>
    </source>
</evidence>
<sequence length="247" mass="26865">MPETSSFAGDAPAAAGALTETEFLAAVRRAEPRIAVFDFDGTLWPGDAGSGFMDWSIETGLLRPERARTLQARHAAYHAGEVDEITICGEMVQIYSGIPENKIRDAADRYFREHVEPHLFPTMVSLVRELKAGGAEIWAVSSTNNWVIEAGVRDLGIVPDRVLAACIATENGLLTERLVDVPSDEKKAEALHRSGVRPDAVFGNSIHDLAMLEVARFPFAINPNEGLLPVARQRGWPVYFPSSSGPA</sequence>
<accession>A0ABW9KLH2</accession>
<name>A0ABW9KLH2_9BACT</name>
<dbReference type="Pfam" id="PF12710">
    <property type="entry name" value="HAD"/>
    <property type="match status" value="1"/>
</dbReference>
<dbReference type="PANTHER" id="PTHR43344">
    <property type="entry name" value="PHOSPHOSERINE PHOSPHATASE"/>
    <property type="match status" value="1"/>
</dbReference>
<evidence type="ECO:0000256" key="3">
    <source>
        <dbReference type="ARBA" id="ARBA00022842"/>
    </source>
</evidence>
<dbReference type="Gene3D" id="3.40.50.1000">
    <property type="entry name" value="HAD superfamily/HAD-like"/>
    <property type="match status" value="1"/>
</dbReference>
<keyword evidence="5" id="KW-1185">Reference proteome</keyword>